<feature type="region of interest" description="Disordered" evidence="3">
    <location>
        <begin position="1"/>
        <end position="30"/>
    </location>
</feature>
<feature type="compositionally biased region" description="Polar residues" evidence="3">
    <location>
        <begin position="1204"/>
        <end position="1213"/>
    </location>
</feature>
<keyword evidence="6" id="KW-1185">Reference proteome</keyword>
<feature type="region of interest" description="Disordered" evidence="3">
    <location>
        <begin position="367"/>
        <end position="429"/>
    </location>
</feature>
<feature type="compositionally biased region" description="Low complexity" evidence="3">
    <location>
        <begin position="973"/>
        <end position="1002"/>
    </location>
</feature>
<feature type="compositionally biased region" description="Polar residues" evidence="3">
    <location>
        <begin position="928"/>
        <end position="939"/>
    </location>
</feature>
<dbReference type="Pfam" id="PF02181">
    <property type="entry name" value="FH2"/>
    <property type="match status" value="1"/>
</dbReference>
<feature type="region of interest" description="Disordered" evidence="3">
    <location>
        <begin position="905"/>
        <end position="1002"/>
    </location>
</feature>
<feature type="region of interest" description="Disordered" evidence="3">
    <location>
        <begin position="1529"/>
        <end position="1551"/>
    </location>
</feature>
<evidence type="ECO:0000256" key="1">
    <source>
        <dbReference type="ARBA" id="ARBA00006468"/>
    </source>
</evidence>
<feature type="compositionally biased region" description="Low complexity" evidence="3">
    <location>
        <begin position="444"/>
        <end position="464"/>
    </location>
</feature>
<feature type="region of interest" description="Disordered" evidence="3">
    <location>
        <begin position="444"/>
        <end position="529"/>
    </location>
</feature>
<evidence type="ECO:0000256" key="3">
    <source>
        <dbReference type="SAM" id="MobiDB-lite"/>
    </source>
</evidence>
<reference evidence="5 6" key="1">
    <citation type="journal article" date="2018" name="Plant J.">
        <title>Genome sequences of Chlorella sorokiniana UTEX 1602 and Micractinium conductrix SAG 241.80: implications to maltose excretion by a green alga.</title>
        <authorList>
            <person name="Arriola M.B."/>
            <person name="Velmurugan N."/>
            <person name="Zhang Y."/>
            <person name="Plunkett M.H."/>
            <person name="Hondzo H."/>
            <person name="Barney B.M."/>
        </authorList>
    </citation>
    <scope>NUCLEOTIDE SEQUENCE [LARGE SCALE GENOMIC DNA]</scope>
    <source>
        <strain evidence="6">UTEX 1602</strain>
    </source>
</reference>
<feature type="compositionally biased region" description="Low complexity" evidence="3">
    <location>
        <begin position="907"/>
        <end position="927"/>
    </location>
</feature>
<feature type="compositionally biased region" description="Low complexity" evidence="3">
    <location>
        <begin position="207"/>
        <end position="222"/>
    </location>
</feature>
<dbReference type="SUPFAM" id="SSF101447">
    <property type="entry name" value="Formin homology 2 domain (FH2 domain)"/>
    <property type="match status" value="1"/>
</dbReference>
<dbReference type="PANTHER" id="PTHR45733:SF31">
    <property type="entry name" value="GENOME ASSEMBLY, CHROMOSOME: II"/>
    <property type="match status" value="1"/>
</dbReference>
<dbReference type="InterPro" id="IPR015425">
    <property type="entry name" value="FH2_Formin"/>
</dbReference>
<feature type="compositionally biased region" description="Polar residues" evidence="3">
    <location>
        <begin position="367"/>
        <end position="378"/>
    </location>
</feature>
<feature type="compositionally biased region" description="Low complexity" evidence="3">
    <location>
        <begin position="1059"/>
        <end position="1070"/>
    </location>
</feature>
<dbReference type="PANTHER" id="PTHR45733">
    <property type="entry name" value="FORMIN-J"/>
    <property type="match status" value="1"/>
</dbReference>
<name>A0A2P6TC26_CHLSO</name>
<proteinExistence type="inferred from homology"/>
<dbReference type="InterPro" id="IPR051144">
    <property type="entry name" value="Formin_homology_domain"/>
</dbReference>
<comment type="caution">
    <text evidence="5">The sequence shown here is derived from an EMBL/GenBank/DDBJ whole genome shotgun (WGS) entry which is preliminary data.</text>
</comment>
<dbReference type="Proteomes" id="UP000239899">
    <property type="component" value="Unassembled WGS sequence"/>
</dbReference>
<evidence type="ECO:0000256" key="2">
    <source>
        <dbReference type="RuleBase" id="RU361260"/>
    </source>
</evidence>
<feature type="compositionally biased region" description="Low complexity" evidence="3">
    <location>
        <begin position="577"/>
        <end position="592"/>
    </location>
</feature>
<feature type="region of interest" description="Disordered" evidence="3">
    <location>
        <begin position="198"/>
        <end position="222"/>
    </location>
</feature>
<organism evidence="5 6">
    <name type="scientific">Chlorella sorokiniana</name>
    <name type="common">Freshwater green alga</name>
    <dbReference type="NCBI Taxonomy" id="3076"/>
    <lineage>
        <taxon>Eukaryota</taxon>
        <taxon>Viridiplantae</taxon>
        <taxon>Chlorophyta</taxon>
        <taxon>core chlorophytes</taxon>
        <taxon>Trebouxiophyceae</taxon>
        <taxon>Chlorellales</taxon>
        <taxon>Chlorellaceae</taxon>
        <taxon>Chlorella clade</taxon>
        <taxon>Chlorella</taxon>
    </lineage>
</organism>
<dbReference type="OrthoDB" id="515872at2759"/>
<dbReference type="PROSITE" id="PS51444">
    <property type="entry name" value="FH2"/>
    <property type="match status" value="1"/>
</dbReference>
<feature type="region of interest" description="Disordered" evidence="3">
    <location>
        <begin position="557"/>
        <end position="593"/>
    </location>
</feature>
<dbReference type="InterPro" id="IPR042201">
    <property type="entry name" value="FH2_Formin_sf"/>
</dbReference>
<dbReference type="SMART" id="SM00498">
    <property type="entry name" value="FH2"/>
    <property type="match status" value="1"/>
</dbReference>
<feature type="compositionally biased region" description="Low complexity" evidence="3">
    <location>
        <begin position="513"/>
        <end position="529"/>
    </location>
</feature>
<feature type="compositionally biased region" description="Low complexity" evidence="3">
    <location>
        <begin position="950"/>
        <end position="965"/>
    </location>
</feature>
<comment type="similarity">
    <text evidence="1">Belongs to the formin-like family. Class-II subfamily.</text>
</comment>
<feature type="compositionally biased region" description="Low complexity" evidence="3">
    <location>
        <begin position="14"/>
        <end position="30"/>
    </location>
</feature>
<protein>
    <recommendedName>
        <fullName evidence="2">Formin-like protein</fullName>
    </recommendedName>
</protein>
<feature type="compositionally biased region" description="Low complexity" evidence="3">
    <location>
        <begin position="53"/>
        <end position="64"/>
    </location>
</feature>
<feature type="region of interest" description="Disordered" evidence="3">
    <location>
        <begin position="1041"/>
        <end position="1076"/>
    </location>
</feature>
<feature type="compositionally biased region" description="Low complexity" evidence="3">
    <location>
        <begin position="1535"/>
        <end position="1549"/>
    </location>
</feature>
<feature type="compositionally biased region" description="Low complexity" evidence="3">
    <location>
        <begin position="471"/>
        <end position="497"/>
    </location>
</feature>
<feature type="region of interest" description="Disordered" evidence="3">
    <location>
        <begin position="1301"/>
        <end position="1323"/>
    </location>
</feature>
<feature type="compositionally biased region" description="Low complexity" evidence="3">
    <location>
        <begin position="1041"/>
        <end position="1051"/>
    </location>
</feature>
<feature type="domain" description="FH2" evidence="4">
    <location>
        <begin position="530"/>
        <end position="924"/>
    </location>
</feature>
<feature type="compositionally biased region" description="Low complexity" evidence="3">
    <location>
        <begin position="1214"/>
        <end position="1241"/>
    </location>
</feature>
<evidence type="ECO:0000313" key="5">
    <source>
        <dbReference type="EMBL" id="PRW20189.1"/>
    </source>
</evidence>
<dbReference type="Gene3D" id="1.20.58.2220">
    <property type="entry name" value="Formin, FH2 domain"/>
    <property type="match status" value="1"/>
</dbReference>
<evidence type="ECO:0000259" key="4">
    <source>
        <dbReference type="PROSITE" id="PS51444"/>
    </source>
</evidence>
<accession>A0A2P6TC26</accession>
<sequence>MKENAGAQRKGGYAAALRAKQAAVAAGDDGAAAPLPRVAVLSSHSRLASHPIRSPLLSSLSDRPLSSHKGRPARSQQTAAAQRVGCRPATHSQQLVPLADAAARAPAGTLASRAPRQPSVSSSVVIGDPGLDAAEQALQAELAATDRQLDRLLRQSQQRRVLTPEPAPPAATQAAAVPAVVLGVPAAAVLSPASVLQPAVRQPSPEPLQEQEQQEQAIPPQDQSIVRSVVTAMGTGCKDIIAPHTGAALQPGACWTSRGHRTLRLESSAILQLWGRTNADVTLRITFADAASVPRIVRLEHAPTPTAAFERLGDIKLQAKSLTQLKHLFRLGKNLEVQRCLRITLLGHMAEEDSGAHRVTHMLLTSSAGPQRSGSALSHATFGPPDPLSARSAQASVNHAPGQQPHLDFITPRDQATPDSGAALPPPLSAYSAAPAPAAAAAEAAAVPAPAPEAQPQSSSGSQPRVPPLPLASILSGGSSASASRGPAPSAQPTSQPQPAPEEGEAASDAQVPNNAAESAGAPAAERSAGIPAQQAQSIRAELDFLLLAEEFAAATQVQQEVEEEEEQEQEKEEQGDAAPEAEAAVPASQAADRLRASTAVPLMLLPAQRCSDVAATLSKLQLLPEQAKRAVLQLLDFCGSVADEHAEDLLACLPSREECAVLSGYDGAPDALSSSEQFMLEMMAVPALDARVEAWRFAARSAARADSLRATATLLAGACGEVQHSELLRTLLKVALLAGSFLNAGNKDGAASGFQVDALLRLKDVRSTRARSRTLLHFVAREVARQHPDGASLAAELPSAAAAAQLDLGAAVAELEGLAVEAREVQAALAAGGSSCAAPLAAFEATVAEQLAALQAQLDDAQAAFRHLGSAINGQRATLADPSAFFGILHAFVDELDAAHDENAEADAAADAASSARKSRRTSAGSPTASVVSEASQRSSRRSHTPENVRGSVASVRSVGQASSLQHVAAGQRRSTASAAPATSAAAQQPRHPQHSPQPCLSSAAVASLGGSRRSTVAAGSPPPASSAVAVASLLGAGAAAAGGSQGAPQDLRASREQTQTQAQAQAQAGSKLSTPVEELLKESARLISSVDLGDRDGGGGGFGSAIIASEAAAASSGAVGDTAGTPDGAVVSVAVDSDAGFTTPRHELGHSQARGTVPLRYAAGGSVGEEVPAAARAAAAAGVPLAAERPAVGASNSALNVSQMRQRSLQHLSPTSTPLSSLGRQSSRSSMVSSDADGSTPASGHARGSSLRHSASPLGAAQQAQQAGHATAAACAEAGHLGGRGAAASYALRFPDLPAGREASPEAPAAARAEQQAQLRASYQAGPAADMYAYSSDEEESPAAAASRAAAAEAEAAEVLAAARPPTGFGALHSRASSCDLTFYAPFTLHQMGQSEEMEQQGLGGSFEAIVSAGSGSAWAPLAATQQRRLSVSAGGLRHVATMDAATLQRDAAAAAASMQGLTRRAAVSMPASPRGGARARPPQPLNLGRVAGRLQLHQRAVERQAQSQQLSPVLEALLDSVPTPYAAPATSAQQQGQRAQQEEPAATSAVELTADDLVDLANCTSDQEAEWAALQEMEAADREQQRQQAAERERRELAMLQALLPPAAAHAAPREPTPEWAGDRQQMREWLAVQQAAVAASTEQLQQQGEEDEEQLQQATLMVQMPGEEQAGAEAGAPLAAPLFQQLPPLPSPITTATVNLDATLARLLASAGNTPSGPLGKAAGRWEAADGEAAEDGPQQGEAVFLLEPMLPAPLGEGVRASERMAEGIPSAALRSSIECLKATMRPGSAAGLQRSGSAPPTSLSMEAAAWAAQQAQHAQQAVVQRQGSLDPAAAAAYGGEWDSGVGPARRRDHLRGLRKLLSRGRQH</sequence>
<feature type="region of interest" description="Disordered" evidence="3">
    <location>
        <begin position="42"/>
        <end position="91"/>
    </location>
</feature>
<dbReference type="STRING" id="3076.A0A2P6TC26"/>
<gene>
    <name evidence="5" type="ORF">C2E21_9165</name>
</gene>
<feature type="compositionally biased region" description="Acidic residues" evidence="3">
    <location>
        <begin position="561"/>
        <end position="576"/>
    </location>
</feature>
<evidence type="ECO:0000313" key="6">
    <source>
        <dbReference type="Proteomes" id="UP000239899"/>
    </source>
</evidence>
<feature type="region of interest" description="Disordered" evidence="3">
    <location>
        <begin position="1715"/>
        <end position="1742"/>
    </location>
</feature>
<dbReference type="EMBL" id="LHPG02000025">
    <property type="protein sequence ID" value="PRW20189.1"/>
    <property type="molecule type" value="Genomic_DNA"/>
</dbReference>
<feature type="region of interest" description="Disordered" evidence="3">
    <location>
        <begin position="1204"/>
        <end position="1267"/>
    </location>
</feature>